<feature type="binding site" evidence="7">
    <location>
        <begin position="100"/>
        <end position="101"/>
    </location>
    <ligand>
        <name>substrate</name>
    </ligand>
</feature>
<comment type="subunit">
    <text evidence="4 7">Homododecamer.</text>
</comment>
<accession>A0ABU4WC31</accession>
<dbReference type="RefSeq" id="WP_320313654.1">
    <property type="nucleotide sequence ID" value="NZ_JAVIKH010000008.1"/>
</dbReference>
<dbReference type="NCBIfam" id="TIGR01088">
    <property type="entry name" value="aroQ"/>
    <property type="match status" value="1"/>
</dbReference>
<evidence type="ECO:0000256" key="6">
    <source>
        <dbReference type="ARBA" id="ARBA00023239"/>
    </source>
</evidence>
<feature type="active site" description="Proton acceptor" evidence="7">
    <location>
        <position position="22"/>
    </location>
</feature>
<evidence type="ECO:0000313" key="9">
    <source>
        <dbReference type="Proteomes" id="UP001279681"/>
    </source>
</evidence>
<comment type="similarity">
    <text evidence="3 7">Belongs to the type-II 3-dehydroquinase family.</text>
</comment>
<sequence length="143" mass="16433">MKIQIINGPNLNFLGKREPEIYGYKTLDIINNELEIYGKNYEIELEFFQSNHEGEIIDKIQEIYNKVDYLIINPGALTHYGIGIRDAILSTDIKTIEVHLSNVYSREKFRHKSVISDICIGKITGFGSEGYKMALQYLGNLDK</sequence>
<proteinExistence type="inferred from homology"/>
<dbReference type="HAMAP" id="MF_00169">
    <property type="entry name" value="AroQ"/>
    <property type="match status" value="1"/>
</dbReference>
<keyword evidence="7" id="KW-0057">Aromatic amino acid biosynthesis</keyword>
<evidence type="ECO:0000256" key="2">
    <source>
        <dbReference type="ARBA" id="ARBA00004902"/>
    </source>
</evidence>
<dbReference type="InterPro" id="IPR001874">
    <property type="entry name" value="DHquinase_II"/>
</dbReference>
<feature type="active site" description="Proton donor" evidence="7">
    <location>
        <position position="99"/>
    </location>
</feature>
<evidence type="ECO:0000256" key="3">
    <source>
        <dbReference type="ARBA" id="ARBA00011037"/>
    </source>
</evidence>
<dbReference type="Pfam" id="PF01220">
    <property type="entry name" value="DHquinase_II"/>
    <property type="match status" value="1"/>
</dbReference>
<feature type="binding site" evidence="7">
    <location>
        <position position="79"/>
    </location>
    <ligand>
        <name>substrate</name>
    </ligand>
</feature>
<dbReference type="EMBL" id="JAVIKH010000008">
    <property type="protein sequence ID" value="MDX8336249.1"/>
    <property type="molecule type" value="Genomic_DNA"/>
</dbReference>
<feature type="binding site" evidence="7">
    <location>
        <position position="73"/>
    </location>
    <ligand>
        <name>substrate</name>
    </ligand>
</feature>
<evidence type="ECO:0000256" key="1">
    <source>
        <dbReference type="ARBA" id="ARBA00001864"/>
    </source>
</evidence>
<evidence type="ECO:0000256" key="5">
    <source>
        <dbReference type="ARBA" id="ARBA00012060"/>
    </source>
</evidence>
<name>A0ABU4WC31_9FUSO</name>
<dbReference type="Gene3D" id="3.40.50.9100">
    <property type="entry name" value="Dehydroquinase, class II"/>
    <property type="match status" value="1"/>
</dbReference>
<dbReference type="NCBIfam" id="NF003807">
    <property type="entry name" value="PRK05395.1-4"/>
    <property type="match status" value="1"/>
</dbReference>
<dbReference type="Proteomes" id="UP001279681">
    <property type="component" value="Unassembled WGS sequence"/>
</dbReference>
<keyword evidence="6 7" id="KW-0456">Lyase</keyword>
<reference evidence="9" key="1">
    <citation type="submission" date="2023-07" db="EMBL/GenBank/DDBJ databases">
        <authorList>
            <person name="Colorado M.A."/>
            <person name="Villamil L.M."/>
            <person name="Melo J.F."/>
            <person name="Rodriguez J.A."/>
            <person name="Ruiz R.Y."/>
        </authorList>
    </citation>
    <scope>NUCLEOTIDE SEQUENCE [LARGE SCALE GENOMIC DNA]</scope>
    <source>
        <strain evidence="9">C33</strain>
    </source>
</reference>
<dbReference type="CDD" id="cd00466">
    <property type="entry name" value="DHQase_II"/>
    <property type="match status" value="1"/>
</dbReference>
<dbReference type="PANTHER" id="PTHR21272">
    <property type="entry name" value="CATABOLIC 3-DEHYDROQUINASE"/>
    <property type="match status" value="1"/>
</dbReference>
<keyword evidence="7" id="KW-0028">Amino-acid biosynthesis</keyword>
<evidence type="ECO:0000256" key="7">
    <source>
        <dbReference type="HAMAP-Rule" id="MF_00169"/>
    </source>
</evidence>
<dbReference type="PIRSF" id="PIRSF001399">
    <property type="entry name" value="DHquinase_II"/>
    <property type="match status" value="1"/>
</dbReference>
<comment type="pathway">
    <text evidence="2 7">Metabolic intermediate biosynthesis; chorismate biosynthesis; chorismate from D-erythrose 4-phosphate and phosphoenolpyruvate: step 3/7.</text>
</comment>
<dbReference type="PANTHER" id="PTHR21272:SF3">
    <property type="entry name" value="CATABOLIC 3-DEHYDROQUINASE"/>
    <property type="match status" value="1"/>
</dbReference>
<dbReference type="SUPFAM" id="SSF52304">
    <property type="entry name" value="Type II 3-dehydroquinate dehydratase"/>
    <property type="match status" value="1"/>
</dbReference>
<dbReference type="PROSITE" id="PS01029">
    <property type="entry name" value="DEHYDROQUINASE_II"/>
    <property type="match status" value="1"/>
</dbReference>
<feature type="binding site" evidence="7">
    <location>
        <position position="86"/>
    </location>
    <ligand>
        <name>substrate</name>
    </ligand>
</feature>
<keyword evidence="9" id="KW-1185">Reference proteome</keyword>
<evidence type="ECO:0000256" key="4">
    <source>
        <dbReference type="ARBA" id="ARBA00011193"/>
    </source>
</evidence>
<gene>
    <name evidence="7 8" type="primary">aroQ</name>
    <name evidence="8" type="ORF">RFV38_07045</name>
</gene>
<comment type="function">
    <text evidence="7">Catalyzes a trans-dehydration via an enolate intermediate.</text>
</comment>
<feature type="site" description="Transition state stabilizer" evidence="7">
    <location>
        <position position="17"/>
    </location>
</feature>
<dbReference type="NCBIfam" id="NF003805">
    <property type="entry name" value="PRK05395.1-2"/>
    <property type="match status" value="1"/>
</dbReference>
<comment type="catalytic activity">
    <reaction evidence="1 7">
        <text>3-dehydroquinate = 3-dehydroshikimate + H2O</text>
        <dbReference type="Rhea" id="RHEA:21096"/>
        <dbReference type="ChEBI" id="CHEBI:15377"/>
        <dbReference type="ChEBI" id="CHEBI:16630"/>
        <dbReference type="ChEBI" id="CHEBI:32364"/>
        <dbReference type="EC" id="4.2.1.10"/>
    </reaction>
</comment>
<dbReference type="GO" id="GO:0003855">
    <property type="term" value="F:3-dehydroquinate dehydratase activity"/>
    <property type="evidence" value="ECO:0007669"/>
    <property type="project" value="UniProtKB-EC"/>
</dbReference>
<dbReference type="EC" id="4.2.1.10" evidence="5 7"/>
<feature type="binding site" evidence="7">
    <location>
        <position position="110"/>
    </location>
    <ligand>
        <name>substrate</name>
    </ligand>
</feature>
<dbReference type="InterPro" id="IPR018509">
    <property type="entry name" value="DHquinase_II_CS"/>
</dbReference>
<comment type="caution">
    <text evidence="8">The sequence shown here is derived from an EMBL/GenBank/DDBJ whole genome shotgun (WGS) entry which is preliminary data.</text>
</comment>
<organism evidence="8 9">
    <name type="scientific">Candidatus Cetobacterium colombiensis</name>
    <dbReference type="NCBI Taxonomy" id="3073100"/>
    <lineage>
        <taxon>Bacteria</taxon>
        <taxon>Fusobacteriati</taxon>
        <taxon>Fusobacteriota</taxon>
        <taxon>Fusobacteriia</taxon>
        <taxon>Fusobacteriales</taxon>
        <taxon>Fusobacteriaceae</taxon>
        <taxon>Cetobacterium</taxon>
    </lineage>
</organism>
<evidence type="ECO:0000313" key="8">
    <source>
        <dbReference type="EMBL" id="MDX8336249.1"/>
    </source>
</evidence>
<protein>
    <recommendedName>
        <fullName evidence="5 7">3-dehydroquinate dehydratase</fullName>
        <shortName evidence="7">3-dehydroquinase</shortName>
        <ecNumber evidence="5 7">4.2.1.10</ecNumber>
    </recommendedName>
    <alternativeName>
        <fullName evidence="7">Type II DHQase</fullName>
    </alternativeName>
</protein>
<dbReference type="InterPro" id="IPR036441">
    <property type="entry name" value="DHquinase_II_sf"/>
</dbReference>
<dbReference type="NCBIfam" id="NF003806">
    <property type="entry name" value="PRK05395.1-3"/>
    <property type="match status" value="1"/>
</dbReference>